<dbReference type="GO" id="GO:0003723">
    <property type="term" value="F:RNA binding"/>
    <property type="evidence" value="ECO:0007669"/>
    <property type="project" value="UniProtKB-UniRule"/>
</dbReference>
<gene>
    <name evidence="5" type="ORF">MJAP1_004252</name>
</gene>
<name>A0AAF0F5M2_9BASI</name>
<dbReference type="RefSeq" id="XP_060124152.1">
    <property type="nucleotide sequence ID" value="XM_060268169.1"/>
</dbReference>
<sequence>MGDRSASPHSEAPPQRDARPNVYLYGLTDNVDDRHLDDIFGQYGPLARIRVRRDTARRSAILEYDLFEDAEKAVEHMDHGQIDGALIRAVLQEDPSLDVPVRPRRDERRDERHRGSGRGRDVPRDRGWGRDARDRGWGNDTRDRGWGRPPAPDRAEPPRDSGWRREPSYEPRGPSPEAL</sequence>
<dbReference type="GeneID" id="85227903"/>
<evidence type="ECO:0000313" key="6">
    <source>
        <dbReference type="Proteomes" id="UP001217754"/>
    </source>
</evidence>
<dbReference type="GO" id="GO:0005654">
    <property type="term" value="C:nucleoplasm"/>
    <property type="evidence" value="ECO:0007669"/>
    <property type="project" value="TreeGrafter"/>
</dbReference>
<dbReference type="PANTHER" id="PTHR15481:SF0">
    <property type="entry name" value="LD23870P-RELATED"/>
    <property type="match status" value="1"/>
</dbReference>
<evidence type="ECO:0000256" key="1">
    <source>
        <dbReference type="ARBA" id="ARBA00022884"/>
    </source>
</evidence>
<evidence type="ECO:0000259" key="4">
    <source>
        <dbReference type="PROSITE" id="PS50102"/>
    </source>
</evidence>
<dbReference type="GO" id="GO:0005737">
    <property type="term" value="C:cytoplasm"/>
    <property type="evidence" value="ECO:0007669"/>
    <property type="project" value="TreeGrafter"/>
</dbReference>
<dbReference type="PROSITE" id="PS50102">
    <property type="entry name" value="RRM"/>
    <property type="match status" value="1"/>
</dbReference>
<feature type="domain" description="RRM" evidence="4">
    <location>
        <begin position="20"/>
        <end position="94"/>
    </location>
</feature>
<reference evidence="5" key="1">
    <citation type="submission" date="2023-03" db="EMBL/GenBank/DDBJ databases">
        <title>Mating type loci evolution in Malassezia.</title>
        <authorList>
            <person name="Coelho M.A."/>
        </authorList>
    </citation>
    <scope>NUCLEOTIDE SEQUENCE</scope>
    <source>
        <strain evidence="5">CBS 9431</strain>
    </source>
</reference>
<dbReference type="Gene3D" id="3.30.70.330">
    <property type="match status" value="1"/>
</dbReference>
<dbReference type="EMBL" id="CP119966">
    <property type="protein sequence ID" value="WFD41255.1"/>
    <property type="molecule type" value="Genomic_DNA"/>
</dbReference>
<keyword evidence="1 2" id="KW-0694">RNA-binding</keyword>
<dbReference type="InterPro" id="IPR000504">
    <property type="entry name" value="RRM_dom"/>
</dbReference>
<accession>A0AAF0F5M2</accession>
<dbReference type="SUPFAM" id="SSF54928">
    <property type="entry name" value="RNA-binding domain, RBD"/>
    <property type="match status" value="1"/>
</dbReference>
<feature type="region of interest" description="Disordered" evidence="3">
    <location>
        <begin position="96"/>
        <end position="179"/>
    </location>
</feature>
<evidence type="ECO:0000256" key="3">
    <source>
        <dbReference type="SAM" id="MobiDB-lite"/>
    </source>
</evidence>
<dbReference type="GO" id="GO:0061574">
    <property type="term" value="C:ASAP complex"/>
    <property type="evidence" value="ECO:0007669"/>
    <property type="project" value="TreeGrafter"/>
</dbReference>
<dbReference type="GO" id="GO:0000398">
    <property type="term" value="P:mRNA splicing, via spliceosome"/>
    <property type="evidence" value="ECO:0007669"/>
    <property type="project" value="TreeGrafter"/>
</dbReference>
<evidence type="ECO:0000256" key="2">
    <source>
        <dbReference type="PROSITE-ProRule" id="PRU00176"/>
    </source>
</evidence>
<dbReference type="SMART" id="SM00360">
    <property type="entry name" value="RRM"/>
    <property type="match status" value="1"/>
</dbReference>
<keyword evidence="6" id="KW-1185">Reference proteome</keyword>
<dbReference type="AlphaFoldDB" id="A0AAF0F5M2"/>
<feature type="compositionally biased region" description="Basic and acidic residues" evidence="3">
    <location>
        <begin position="101"/>
        <end position="169"/>
    </location>
</feature>
<feature type="region of interest" description="Disordered" evidence="3">
    <location>
        <begin position="1"/>
        <end position="21"/>
    </location>
</feature>
<organism evidence="5 6">
    <name type="scientific">Malassezia japonica</name>
    <dbReference type="NCBI Taxonomy" id="223818"/>
    <lineage>
        <taxon>Eukaryota</taxon>
        <taxon>Fungi</taxon>
        <taxon>Dikarya</taxon>
        <taxon>Basidiomycota</taxon>
        <taxon>Ustilaginomycotina</taxon>
        <taxon>Malasseziomycetes</taxon>
        <taxon>Malasseziales</taxon>
        <taxon>Malasseziaceae</taxon>
        <taxon>Malassezia</taxon>
    </lineage>
</organism>
<proteinExistence type="predicted"/>
<dbReference type="PANTHER" id="PTHR15481">
    <property type="entry name" value="RIBONUCLEIC ACID BINDING PROTEIN S1"/>
    <property type="match status" value="1"/>
</dbReference>
<dbReference type="InterPro" id="IPR035979">
    <property type="entry name" value="RBD_domain_sf"/>
</dbReference>
<dbReference type="InterPro" id="IPR012677">
    <property type="entry name" value="Nucleotide-bd_a/b_plait_sf"/>
</dbReference>
<protein>
    <recommendedName>
        <fullName evidence="4">RRM domain-containing protein</fullName>
    </recommendedName>
</protein>
<dbReference type="Proteomes" id="UP001217754">
    <property type="component" value="Chromosome 9"/>
</dbReference>
<dbReference type="Pfam" id="PF00076">
    <property type="entry name" value="RRM_1"/>
    <property type="match status" value="1"/>
</dbReference>
<evidence type="ECO:0000313" key="5">
    <source>
        <dbReference type="EMBL" id="WFD41255.1"/>
    </source>
</evidence>